<evidence type="ECO:0000259" key="5">
    <source>
        <dbReference type="PROSITE" id="PS50931"/>
    </source>
</evidence>
<dbReference type="PANTHER" id="PTHR30346:SF0">
    <property type="entry name" value="HCA OPERON TRANSCRIPTIONAL ACTIVATOR HCAR"/>
    <property type="match status" value="1"/>
</dbReference>
<dbReference type="GO" id="GO:0032993">
    <property type="term" value="C:protein-DNA complex"/>
    <property type="evidence" value="ECO:0007669"/>
    <property type="project" value="TreeGrafter"/>
</dbReference>
<dbReference type="FunFam" id="1.10.10.10:FF:000001">
    <property type="entry name" value="LysR family transcriptional regulator"/>
    <property type="match status" value="1"/>
</dbReference>
<dbReference type="InterPro" id="IPR000847">
    <property type="entry name" value="LysR_HTH_N"/>
</dbReference>
<dbReference type="PANTHER" id="PTHR30346">
    <property type="entry name" value="TRANSCRIPTIONAL DUAL REGULATOR HCAR-RELATED"/>
    <property type="match status" value="1"/>
</dbReference>
<dbReference type="SUPFAM" id="SSF46785">
    <property type="entry name" value="Winged helix' DNA-binding domain"/>
    <property type="match status" value="1"/>
</dbReference>
<dbReference type="SUPFAM" id="SSF53850">
    <property type="entry name" value="Periplasmic binding protein-like II"/>
    <property type="match status" value="1"/>
</dbReference>
<dbReference type="Gene3D" id="1.10.10.10">
    <property type="entry name" value="Winged helix-like DNA-binding domain superfamily/Winged helix DNA-binding domain"/>
    <property type="match status" value="1"/>
</dbReference>
<dbReference type="PATRIC" id="fig|1279009.4.peg.410"/>
<dbReference type="GO" id="GO:0003677">
    <property type="term" value="F:DNA binding"/>
    <property type="evidence" value="ECO:0007669"/>
    <property type="project" value="UniProtKB-KW"/>
</dbReference>
<protein>
    <submittedName>
        <fullName evidence="6">Cat operon transcriptional regulator</fullName>
    </submittedName>
</protein>
<dbReference type="CDD" id="cd08414">
    <property type="entry name" value="PBP2_LTTR_aromatics_like"/>
    <property type="match status" value="1"/>
</dbReference>
<gene>
    <name evidence="6" type="primary">catM</name>
    <name evidence="6" type="ORF">ADICEAN_00410</name>
</gene>
<keyword evidence="7" id="KW-1185">Reference proteome</keyword>
<proteinExistence type="inferred from homology"/>
<evidence type="ECO:0000256" key="2">
    <source>
        <dbReference type="ARBA" id="ARBA00023015"/>
    </source>
</evidence>
<dbReference type="GO" id="GO:0003700">
    <property type="term" value="F:DNA-binding transcription factor activity"/>
    <property type="evidence" value="ECO:0007669"/>
    <property type="project" value="InterPro"/>
</dbReference>
<organism evidence="6 7">
    <name type="scientific">Cesiribacter andamanensis AMV16</name>
    <dbReference type="NCBI Taxonomy" id="1279009"/>
    <lineage>
        <taxon>Bacteria</taxon>
        <taxon>Pseudomonadati</taxon>
        <taxon>Bacteroidota</taxon>
        <taxon>Cytophagia</taxon>
        <taxon>Cytophagales</taxon>
        <taxon>Cesiribacteraceae</taxon>
        <taxon>Cesiribacter</taxon>
    </lineage>
</organism>
<dbReference type="STRING" id="1279009.ADICEAN_00410"/>
<dbReference type="InterPro" id="IPR036390">
    <property type="entry name" value="WH_DNA-bd_sf"/>
</dbReference>
<dbReference type="Proteomes" id="UP000011910">
    <property type="component" value="Unassembled WGS sequence"/>
</dbReference>
<dbReference type="Gene3D" id="3.40.190.10">
    <property type="entry name" value="Periplasmic binding protein-like II"/>
    <property type="match status" value="2"/>
</dbReference>
<dbReference type="EMBL" id="AODQ01000006">
    <property type="protein sequence ID" value="EMR04376.1"/>
    <property type="molecule type" value="Genomic_DNA"/>
</dbReference>
<evidence type="ECO:0000256" key="1">
    <source>
        <dbReference type="ARBA" id="ARBA00009437"/>
    </source>
</evidence>
<accession>M7NB13</accession>
<dbReference type="AlphaFoldDB" id="M7NB13"/>
<sequence length="297" mass="34031">MELKQISYFLALAEELHFWHTAEKMFITQSALSRQIKALEEELGVQLFERSKRKVQLTEAGLFLRDRWLPLLDEISRLHRQARKIHQGEQGSLTIGYPGSIAWGFLPELISSIAQALPELRVELVEPTDISFEQLLLSYQMDLAFRRDPAINPALQSICLYSEPFSLVVPQGHWLTEEAFRGLQDVKDERFILSGLHHTTFYVSSLRQLFQEAHFSPNVYIESDFGSMILSLVARGLGVTVLPSSYAYGIWPQLRFIKLPQQVSLYAVWRKEDSSSVIRNVIAQVLQVAKRFAAEPL</sequence>
<dbReference type="Pfam" id="PF00126">
    <property type="entry name" value="HTH_1"/>
    <property type="match status" value="1"/>
</dbReference>
<evidence type="ECO:0000313" key="6">
    <source>
        <dbReference type="EMBL" id="EMR04376.1"/>
    </source>
</evidence>
<evidence type="ECO:0000256" key="4">
    <source>
        <dbReference type="ARBA" id="ARBA00023163"/>
    </source>
</evidence>
<reference evidence="6 7" key="1">
    <citation type="journal article" date="2013" name="Genome Announc.">
        <title>Draft Genome Sequence of Cesiribacter andamanensis Strain AMV16T, Isolated from a Soil Sample from a Mud Volcano in the Andaman Islands, India.</title>
        <authorList>
            <person name="Shivaji S."/>
            <person name="Ara S."/>
            <person name="Begum Z."/>
            <person name="Srinivas T.N."/>
            <person name="Singh A."/>
            <person name="Kumar Pinnaka A."/>
        </authorList>
    </citation>
    <scope>NUCLEOTIDE SEQUENCE [LARGE SCALE GENOMIC DNA]</scope>
    <source>
        <strain evidence="6 7">AMV16</strain>
    </source>
</reference>
<dbReference type="PROSITE" id="PS50931">
    <property type="entry name" value="HTH_LYSR"/>
    <property type="match status" value="1"/>
</dbReference>
<keyword evidence="3" id="KW-0238">DNA-binding</keyword>
<dbReference type="Pfam" id="PF03466">
    <property type="entry name" value="LysR_substrate"/>
    <property type="match status" value="1"/>
</dbReference>
<dbReference type="OrthoDB" id="9803735at2"/>
<feature type="domain" description="HTH lysR-type" evidence="5">
    <location>
        <begin position="1"/>
        <end position="58"/>
    </location>
</feature>
<evidence type="ECO:0000256" key="3">
    <source>
        <dbReference type="ARBA" id="ARBA00023125"/>
    </source>
</evidence>
<dbReference type="PRINTS" id="PR00039">
    <property type="entry name" value="HTHLYSR"/>
</dbReference>
<comment type="similarity">
    <text evidence="1">Belongs to the LysR transcriptional regulatory family.</text>
</comment>
<dbReference type="InterPro" id="IPR005119">
    <property type="entry name" value="LysR_subst-bd"/>
</dbReference>
<keyword evidence="4" id="KW-0804">Transcription</keyword>
<comment type="caution">
    <text evidence="6">The sequence shown here is derived from an EMBL/GenBank/DDBJ whole genome shotgun (WGS) entry which is preliminary data.</text>
</comment>
<dbReference type="InterPro" id="IPR036388">
    <property type="entry name" value="WH-like_DNA-bd_sf"/>
</dbReference>
<dbReference type="eggNOG" id="COG0583">
    <property type="taxonomic scope" value="Bacteria"/>
</dbReference>
<evidence type="ECO:0000313" key="7">
    <source>
        <dbReference type="Proteomes" id="UP000011910"/>
    </source>
</evidence>
<keyword evidence="2" id="KW-0805">Transcription regulation</keyword>
<name>M7NB13_9BACT</name>
<dbReference type="RefSeq" id="WP_009193817.1">
    <property type="nucleotide sequence ID" value="NZ_AODQ01000006.1"/>
</dbReference>